<keyword evidence="1" id="KW-0645">Protease</keyword>
<dbReference type="Gene3D" id="3.40.350.10">
    <property type="entry name" value="Creatinase/prolidase N-terminal domain"/>
    <property type="match status" value="1"/>
</dbReference>
<comment type="caution">
    <text evidence="1">The sequence shown here is derived from an EMBL/GenBank/DDBJ whole genome shotgun (WGS) entry which is preliminary data.</text>
</comment>
<sequence length="460" mass="52783">MNRREVIYTQIKQPQLDCALETIELTNETINNRKNKIINKMKEKQLDSIIVYGDLEHGSNFEYLVGFLPRFEEAILVLHQTGEAYLLLGNENLNKAKYSRIPVHALHTPFFSLPNQPMDNEKNLEQLFKEAKIKKDNYVGIVGWKLFTSQLQNNQTLFDVPYYIVESLKKVTDHLVNATDIYIGSNGARATNNANEIAHYECFSSLASDCMLKAMNALEVGKTEMEIGNILNAQGQRNSIVTIAASRDRFKNAYLYPRNQEINLGDPMSLTVGYRGGASSRSGIVVYDETELPEDNQDYLEAVVKPYYYAIVTWLENIDKCQTGDELYQLIEKVLPKEKYHWSLNPGHLTSEEEWLCSPVYQGSKELIKSGMIFQTDIIPSIPGYPGTSVESTVLLADETLQKELAEKYTQLWKRFQARREYIINEYNIHLGKNVLPMTSTLVYLRPFLLNKQKAMKMNR</sequence>
<dbReference type="RefSeq" id="WP_087256313.1">
    <property type="nucleotide sequence ID" value="NZ_NFLB01000006.1"/>
</dbReference>
<keyword evidence="1" id="KW-0031">Aminopeptidase</keyword>
<dbReference type="Gene3D" id="3.90.230.10">
    <property type="entry name" value="Creatinase/methionine aminopeptidase superfamily"/>
    <property type="match status" value="1"/>
</dbReference>
<dbReference type="SUPFAM" id="SSF55920">
    <property type="entry name" value="Creatinase/aminopeptidase"/>
    <property type="match status" value="1"/>
</dbReference>
<gene>
    <name evidence="1" type="ORF">B5E91_06830</name>
</gene>
<keyword evidence="1" id="KW-0378">Hydrolase</keyword>
<name>A0A1Y4QJC2_9FIRM</name>
<proteinExistence type="predicted"/>
<dbReference type="Proteomes" id="UP000196258">
    <property type="component" value="Unassembled WGS sequence"/>
</dbReference>
<organism evidence="1 2">
    <name type="scientific">Thomasclavelia spiroformis</name>
    <dbReference type="NCBI Taxonomy" id="29348"/>
    <lineage>
        <taxon>Bacteria</taxon>
        <taxon>Bacillati</taxon>
        <taxon>Bacillota</taxon>
        <taxon>Erysipelotrichia</taxon>
        <taxon>Erysipelotrichales</taxon>
        <taxon>Coprobacillaceae</taxon>
        <taxon>Thomasclavelia</taxon>
    </lineage>
</organism>
<dbReference type="GO" id="GO:0004177">
    <property type="term" value="F:aminopeptidase activity"/>
    <property type="evidence" value="ECO:0007669"/>
    <property type="project" value="UniProtKB-KW"/>
</dbReference>
<dbReference type="AlphaFoldDB" id="A0A1Y4QJC2"/>
<dbReference type="InterPro" id="IPR029149">
    <property type="entry name" value="Creatin/AminoP/Spt16_N"/>
</dbReference>
<protein>
    <submittedName>
        <fullName evidence="1">Xaa-Pro aminopeptidase</fullName>
    </submittedName>
</protein>
<reference evidence="2" key="1">
    <citation type="submission" date="2017-04" db="EMBL/GenBank/DDBJ databases">
        <title>Function of individual gut microbiota members based on whole genome sequencing of pure cultures obtained from chicken caecum.</title>
        <authorList>
            <person name="Medvecky M."/>
            <person name="Cejkova D."/>
            <person name="Polansky O."/>
            <person name="Karasova D."/>
            <person name="Kubasova T."/>
            <person name="Cizek A."/>
            <person name="Rychlik I."/>
        </authorList>
    </citation>
    <scope>NUCLEOTIDE SEQUENCE [LARGE SCALE GENOMIC DNA]</scope>
    <source>
        <strain evidence="2">An149</strain>
    </source>
</reference>
<dbReference type="InterPro" id="IPR036005">
    <property type="entry name" value="Creatinase/aminopeptidase-like"/>
</dbReference>
<evidence type="ECO:0000313" key="1">
    <source>
        <dbReference type="EMBL" id="OUQ05359.1"/>
    </source>
</evidence>
<evidence type="ECO:0000313" key="2">
    <source>
        <dbReference type="Proteomes" id="UP000196258"/>
    </source>
</evidence>
<accession>A0A1Y4QJC2</accession>
<dbReference type="EMBL" id="NFLB01000006">
    <property type="protein sequence ID" value="OUQ05359.1"/>
    <property type="molecule type" value="Genomic_DNA"/>
</dbReference>